<keyword evidence="5 7" id="KW-0408">Iron</keyword>
<dbReference type="Proteomes" id="UP000244128">
    <property type="component" value="Unassembled WGS sequence"/>
</dbReference>
<sequence>MNYLGKKFSRRQIIKFMALGATVPSVNVNSLIGQAQAAKAAKEVTKYRDEPNGEEQCSKCIQFIPGKTPEANGECRVVEGSISPHGWCSAYAGKSAASQYESGVTFLNRQ</sequence>
<evidence type="ECO:0000256" key="4">
    <source>
        <dbReference type="ARBA" id="ARBA00022982"/>
    </source>
</evidence>
<comment type="caution">
    <text evidence="9">The sequence shown here is derived from an EMBL/GenBank/DDBJ whole genome shotgun (WGS) entry which is preliminary data.</text>
</comment>
<dbReference type="Gene3D" id="4.10.490.10">
    <property type="entry name" value="High potential iron-sulphur protein"/>
    <property type="match status" value="1"/>
</dbReference>
<evidence type="ECO:0000313" key="9">
    <source>
        <dbReference type="EMBL" id="PTQ78883.1"/>
    </source>
</evidence>
<dbReference type="InterPro" id="IPR000170">
    <property type="entry name" value="High_potential_FeS_prot"/>
</dbReference>
<dbReference type="InterPro" id="IPR036369">
    <property type="entry name" value="HIPIP_sf"/>
</dbReference>
<dbReference type="EMBL" id="QAOI01000001">
    <property type="protein sequence ID" value="PTQ78883.1"/>
    <property type="molecule type" value="Genomic_DNA"/>
</dbReference>
<keyword evidence="1 7" id="KW-0813">Transport</keyword>
<name>A0A2T5I4Y1_9PROT</name>
<organism evidence="9 10">
    <name type="scientific">Nitrosomonas oligotropha</name>
    <dbReference type="NCBI Taxonomy" id="42354"/>
    <lineage>
        <taxon>Bacteria</taxon>
        <taxon>Pseudomonadati</taxon>
        <taxon>Pseudomonadota</taxon>
        <taxon>Betaproteobacteria</taxon>
        <taxon>Nitrosomonadales</taxon>
        <taxon>Nitrosomonadaceae</taxon>
        <taxon>Nitrosomonas</taxon>
    </lineage>
</organism>
<dbReference type="SUPFAM" id="SSF57652">
    <property type="entry name" value="HIPIP (high potential iron protein)"/>
    <property type="match status" value="1"/>
</dbReference>
<dbReference type="GO" id="GO:0019646">
    <property type="term" value="P:aerobic electron transport chain"/>
    <property type="evidence" value="ECO:0007669"/>
    <property type="project" value="InterPro"/>
</dbReference>
<comment type="subunit">
    <text evidence="7">Homodimer.</text>
</comment>
<reference evidence="9 10" key="1">
    <citation type="submission" date="2018-04" db="EMBL/GenBank/DDBJ databases">
        <title>Active sludge and wastewater microbial communities from Klosterneuburg, Austria.</title>
        <authorList>
            <person name="Wagner M."/>
        </authorList>
    </citation>
    <scope>NUCLEOTIDE SEQUENCE [LARGE SCALE GENOMIC DNA]</scope>
    <source>
        <strain evidence="9 10">Nm49</strain>
    </source>
</reference>
<evidence type="ECO:0000256" key="6">
    <source>
        <dbReference type="ARBA" id="ARBA00023014"/>
    </source>
</evidence>
<evidence type="ECO:0000256" key="5">
    <source>
        <dbReference type="ARBA" id="ARBA00023004"/>
    </source>
</evidence>
<accession>A0A2T5I4Y1</accession>
<gene>
    <name evidence="9" type="ORF">C8R26_101199</name>
</gene>
<dbReference type="GO" id="GO:0046872">
    <property type="term" value="F:metal ion binding"/>
    <property type="evidence" value="ECO:0007669"/>
    <property type="project" value="UniProtKB-KW"/>
</dbReference>
<dbReference type="RefSeq" id="WP_181258361.1">
    <property type="nucleotide sequence ID" value="NZ_QAOI01000001.1"/>
</dbReference>
<evidence type="ECO:0000256" key="3">
    <source>
        <dbReference type="ARBA" id="ARBA00022723"/>
    </source>
</evidence>
<dbReference type="Pfam" id="PF01355">
    <property type="entry name" value="HIPIP"/>
    <property type="match status" value="1"/>
</dbReference>
<dbReference type="AlphaFoldDB" id="A0A2T5I4Y1"/>
<feature type="domain" description="High potential iron-sulfur proteins family profile" evidence="8">
    <location>
        <begin position="25"/>
        <end position="96"/>
    </location>
</feature>
<evidence type="ECO:0000256" key="2">
    <source>
        <dbReference type="ARBA" id="ARBA00022485"/>
    </source>
</evidence>
<evidence type="ECO:0000259" key="8">
    <source>
        <dbReference type="PROSITE" id="PS51373"/>
    </source>
</evidence>
<evidence type="ECO:0000313" key="10">
    <source>
        <dbReference type="Proteomes" id="UP000244128"/>
    </source>
</evidence>
<evidence type="ECO:0000256" key="1">
    <source>
        <dbReference type="ARBA" id="ARBA00022448"/>
    </source>
</evidence>
<dbReference type="GO" id="GO:0051539">
    <property type="term" value="F:4 iron, 4 sulfur cluster binding"/>
    <property type="evidence" value="ECO:0007669"/>
    <property type="project" value="UniProtKB-KW"/>
</dbReference>
<comment type="similarity">
    <text evidence="7">Belongs to the high-potential iron-sulfur protein (HiPIP) family.</text>
</comment>
<protein>
    <recommendedName>
        <fullName evidence="7">High-potential iron-sulfur protein</fullName>
        <shortName evidence="7">HiPIP</shortName>
    </recommendedName>
</protein>
<dbReference type="PROSITE" id="PS51373">
    <property type="entry name" value="HIPIP"/>
    <property type="match status" value="1"/>
</dbReference>
<keyword evidence="6 7" id="KW-0411">Iron-sulfur</keyword>
<keyword evidence="2 7" id="KW-0004">4Fe-4S</keyword>
<keyword evidence="3 7" id="KW-0479">Metal-binding</keyword>
<proteinExistence type="inferred from homology"/>
<keyword evidence="4 7" id="KW-0249">Electron transport</keyword>
<comment type="function">
    <text evidence="7">Specific class of high-redox-potential 4Fe-4S ferredoxins. Functions in anaerobic electron transport in most purple and in some other photosynthetic bacteria and in at least one genus (Paracoccus) of halophilic, denitrifying bacteria.</text>
</comment>
<dbReference type="GO" id="GO:0009055">
    <property type="term" value="F:electron transfer activity"/>
    <property type="evidence" value="ECO:0007669"/>
    <property type="project" value="InterPro"/>
</dbReference>
<evidence type="ECO:0000256" key="7">
    <source>
        <dbReference type="RuleBase" id="RU000620"/>
    </source>
</evidence>